<evidence type="ECO:0000313" key="2">
    <source>
        <dbReference type="EMBL" id="BBO21547.1"/>
    </source>
</evidence>
<organism evidence="2 3">
    <name type="scientific">Candidatus Desulfobacillus denitrificans</name>
    <dbReference type="NCBI Taxonomy" id="2608985"/>
    <lineage>
        <taxon>Bacteria</taxon>
        <taxon>Pseudomonadati</taxon>
        <taxon>Pseudomonadota</taxon>
        <taxon>Betaproteobacteria</taxon>
        <taxon>Candidatus Desulfobacillus</taxon>
    </lineage>
</organism>
<protein>
    <recommendedName>
        <fullName evidence="4">Nitrogen fixation protein FixH</fullName>
    </recommendedName>
</protein>
<sequence length="169" mass="17956">MSAIAPDKRPWYAHRWPWLLMAGPAVVVVAGIVTAWIAATTSDGLVADDYYKQGLAINQRLARQDAAAAMQLEARLRLAEGRVELRLASRARAPLPDLVSLTLVHPTHGGNDRKVVLAGGQGLYAGPLAGLGPGRWQVVIEDAAGAWRMAGSVQLPDKPEALIIAAGKK</sequence>
<keyword evidence="1" id="KW-1133">Transmembrane helix</keyword>
<proteinExistence type="predicted"/>
<dbReference type="Pfam" id="PF05751">
    <property type="entry name" value="FixH"/>
    <property type="match status" value="1"/>
</dbReference>
<keyword evidence="1" id="KW-0812">Transmembrane</keyword>
<reference evidence="2" key="1">
    <citation type="journal article" name="DNA Res.">
        <title>The physiological potential of anammox bacteria as revealed by their core genome structure.</title>
        <authorList>
            <person name="Okubo T."/>
            <person name="Toyoda A."/>
            <person name="Fukuhara K."/>
            <person name="Uchiyama I."/>
            <person name="Harigaya Y."/>
            <person name="Kuroiwa M."/>
            <person name="Suzuki T."/>
            <person name="Murakami Y."/>
            <person name="Suwa Y."/>
            <person name="Takami H."/>
        </authorList>
    </citation>
    <scope>NUCLEOTIDE SEQUENCE</scope>
    <source>
        <strain evidence="2">317325-3</strain>
    </source>
</reference>
<evidence type="ECO:0000256" key="1">
    <source>
        <dbReference type="SAM" id="Phobius"/>
    </source>
</evidence>
<dbReference type="InterPro" id="IPR008620">
    <property type="entry name" value="FixH"/>
</dbReference>
<dbReference type="Proteomes" id="UP000662914">
    <property type="component" value="Chromosome"/>
</dbReference>
<evidence type="ECO:0008006" key="4">
    <source>
        <dbReference type="Google" id="ProtNLM"/>
    </source>
</evidence>
<keyword evidence="1" id="KW-0472">Membrane</keyword>
<dbReference type="KEGG" id="ddz:DSYM_22460"/>
<dbReference type="AlphaFoldDB" id="A0A809RYY9"/>
<gene>
    <name evidence="2" type="ORF">DSYM_22460</name>
</gene>
<name>A0A809RYY9_9PROT</name>
<dbReference type="EMBL" id="AP021857">
    <property type="protein sequence ID" value="BBO21547.1"/>
    <property type="molecule type" value="Genomic_DNA"/>
</dbReference>
<evidence type="ECO:0000313" key="3">
    <source>
        <dbReference type="Proteomes" id="UP000662914"/>
    </source>
</evidence>
<feature type="transmembrane region" description="Helical" evidence="1">
    <location>
        <begin position="18"/>
        <end position="39"/>
    </location>
</feature>
<accession>A0A809RYY9</accession>